<evidence type="ECO:0000256" key="5">
    <source>
        <dbReference type="ARBA" id="ARBA00022833"/>
    </source>
</evidence>
<feature type="transmembrane region" description="Helical" evidence="8">
    <location>
        <begin position="205"/>
        <end position="224"/>
    </location>
</feature>
<accession>K0F8Z3</accession>
<evidence type="ECO:0000313" key="9">
    <source>
        <dbReference type="EMBL" id="AFU05775.1"/>
    </source>
</evidence>
<evidence type="ECO:0000256" key="3">
    <source>
        <dbReference type="ARBA" id="ARBA00022475"/>
    </source>
</evidence>
<dbReference type="AlphaFoldDB" id="K0F8Z3"/>
<evidence type="ECO:0000256" key="6">
    <source>
        <dbReference type="ARBA" id="ARBA00022989"/>
    </source>
</evidence>
<evidence type="ECO:0000256" key="2">
    <source>
        <dbReference type="ARBA" id="ARBA00006939"/>
    </source>
</evidence>
<keyword evidence="5" id="KW-0862">Zinc</keyword>
<keyword evidence="4 8" id="KW-0812">Transmembrane</keyword>
<feature type="transmembrane region" description="Helical" evidence="8">
    <location>
        <begin position="41"/>
        <end position="60"/>
    </location>
</feature>
<dbReference type="PANTHER" id="PTHR11040:SF211">
    <property type="entry name" value="ZINC TRANSPORTER ZIP11"/>
    <property type="match status" value="1"/>
</dbReference>
<dbReference type="InterPro" id="IPR003689">
    <property type="entry name" value="ZIP"/>
</dbReference>
<protein>
    <submittedName>
        <fullName evidence="9">Zinc/iron permease</fullName>
    </submittedName>
</protein>
<organism evidence="9 10">
    <name type="scientific">Nocardia brasiliensis (strain ATCC 700358 / HUJEG-1)</name>
    <dbReference type="NCBI Taxonomy" id="1133849"/>
    <lineage>
        <taxon>Bacteria</taxon>
        <taxon>Bacillati</taxon>
        <taxon>Actinomycetota</taxon>
        <taxon>Actinomycetes</taxon>
        <taxon>Mycobacteriales</taxon>
        <taxon>Nocardiaceae</taxon>
        <taxon>Nocardia</taxon>
    </lineage>
</organism>
<evidence type="ECO:0000256" key="4">
    <source>
        <dbReference type="ARBA" id="ARBA00022692"/>
    </source>
</evidence>
<reference evidence="9 10" key="1">
    <citation type="journal article" date="2012" name="J. Bacteriol.">
        <title>Complete genome sequence of Nocardia brasiliensis HUJEG-1.</title>
        <authorList>
            <person name="Vera-Cabrera L."/>
            <person name="Ortiz-Lopez R."/>
            <person name="Elizondo-Gonzalez R."/>
            <person name="Perez-Maya A.A."/>
            <person name="Ocampo-Candiani J."/>
        </authorList>
    </citation>
    <scope>NUCLEOTIDE SEQUENCE [LARGE SCALE GENOMIC DNA]</scope>
    <source>
        <strain evidence="10">ATCC 700358</strain>
    </source>
</reference>
<name>K0F8Z3_NOCB7</name>
<feature type="transmembrane region" description="Helical" evidence="8">
    <location>
        <begin position="178"/>
        <end position="199"/>
    </location>
</feature>
<evidence type="ECO:0000256" key="1">
    <source>
        <dbReference type="ARBA" id="ARBA00004651"/>
    </source>
</evidence>
<dbReference type="Pfam" id="PF02535">
    <property type="entry name" value="Zip"/>
    <property type="match status" value="1"/>
</dbReference>
<dbReference type="GO" id="GO:0005385">
    <property type="term" value="F:zinc ion transmembrane transporter activity"/>
    <property type="evidence" value="ECO:0007669"/>
    <property type="project" value="TreeGrafter"/>
</dbReference>
<dbReference type="GO" id="GO:0005886">
    <property type="term" value="C:plasma membrane"/>
    <property type="evidence" value="ECO:0007669"/>
    <property type="project" value="UniProtKB-SubCell"/>
</dbReference>
<comment type="subcellular location">
    <subcellularLocation>
        <location evidence="1">Cell membrane</location>
        <topology evidence="1">Multi-pass membrane protein</topology>
    </subcellularLocation>
</comment>
<proteinExistence type="inferred from homology"/>
<dbReference type="Proteomes" id="UP000006304">
    <property type="component" value="Chromosome"/>
</dbReference>
<feature type="transmembrane region" description="Helical" evidence="8">
    <location>
        <begin position="236"/>
        <end position="254"/>
    </location>
</feature>
<evidence type="ECO:0000256" key="8">
    <source>
        <dbReference type="SAM" id="Phobius"/>
    </source>
</evidence>
<keyword evidence="6 8" id="KW-1133">Transmembrane helix</keyword>
<keyword evidence="10" id="KW-1185">Reference proteome</keyword>
<feature type="transmembrane region" description="Helical" evidence="8">
    <location>
        <begin position="12"/>
        <end position="34"/>
    </location>
</feature>
<feature type="transmembrane region" description="Helical" evidence="8">
    <location>
        <begin position="72"/>
        <end position="91"/>
    </location>
</feature>
<dbReference type="KEGG" id="nbr:O3I_039140"/>
<keyword evidence="3" id="KW-1003">Cell membrane</keyword>
<evidence type="ECO:0000313" key="10">
    <source>
        <dbReference type="Proteomes" id="UP000006304"/>
    </source>
</evidence>
<evidence type="ECO:0000256" key="7">
    <source>
        <dbReference type="ARBA" id="ARBA00023136"/>
    </source>
</evidence>
<dbReference type="STRING" id="1133849.O3I_039140"/>
<comment type="similarity">
    <text evidence="2">Belongs to the ZIP transporter (TC 2.A.5) family.</text>
</comment>
<dbReference type="eggNOG" id="COG0428">
    <property type="taxonomic scope" value="Bacteria"/>
</dbReference>
<keyword evidence="7 8" id="KW-0472">Membrane</keyword>
<dbReference type="EMBL" id="CP003876">
    <property type="protein sequence ID" value="AFU05775.1"/>
    <property type="molecule type" value="Genomic_DNA"/>
</dbReference>
<feature type="transmembrane region" description="Helical" evidence="8">
    <location>
        <begin position="135"/>
        <end position="157"/>
    </location>
</feature>
<gene>
    <name evidence="9" type="ORF">O3I_039140</name>
</gene>
<sequence>MPGAPRPIAHAGAMAILLALVSMCSTLVGGFVAVRIGDRRHLVLGLAAGVMLGVVFFDLIPEALEQSAQDVLGVPAVLIAAVGGFLTIHVIERAVAIHTGHEQEFGTHTHGFESVGVLAAAGLIFHSFLDGLGIGLGFQAGATVGAAVAIAVISHDFADGFNTFTISTLYGNARKRALTLLGLDAVAPVIGAVVGTLIHVPDGMVGLYLGYFGGFLLYLATADILPEAHAVHPSRLTLACTVLGAALMFVVAALNH</sequence>
<dbReference type="HOGENOM" id="CLU_1085171_0_0_11"/>
<dbReference type="PANTHER" id="PTHR11040">
    <property type="entry name" value="ZINC/IRON TRANSPORTER"/>
    <property type="match status" value="1"/>
</dbReference>